<sequence length="193" mass="21356">MSTDSIRDRILDATVDVLRRHGPAKTGVVDVARALDMSHSNVYKHFASKSALFDAVAERWLANVMAPLSKITADKKTPAPKRLKAWVRTLAEIKRKKVLDDPELFAVYRSITENAHTVVAAHVKHMHDELAEILRDGVREGAWRVSDPNKTAALILNATSRFHHPAMVALHGAETDLKQMDALSDLLIAGLQS</sequence>
<keyword evidence="3" id="KW-0804">Transcription</keyword>
<dbReference type="InterPro" id="IPR041478">
    <property type="entry name" value="TetR_C_27"/>
</dbReference>
<dbReference type="SUPFAM" id="SSF46689">
    <property type="entry name" value="Homeodomain-like"/>
    <property type="match status" value="1"/>
</dbReference>
<dbReference type="Pfam" id="PF00440">
    <property type="entry name" value="TetR_N"/>
    <property type="match status" value="1"/>
</dbReference>
<dbReference type="PRINTS" id="PR00455">
    <property type="entry name" value="HTHTETR"/>
</dbReference>
<reference evidence="7" key="1">
    <citation type="submission" date="2019-12" db="EMBL/GenBank/DDBJ databases">
        <title>Complete genome of Terracaulis silvestris 0127_4.</title>
        <authorList>
            <person name="Vieira S."/>
            <person name="Riedel T."/>
            <person name="Sproer C."/>
            <person name="Pascual J."/>
            <person name="Boedeker C."/>
            <person name="Overmann J."/>
        </authorList>
    </citation>
    <scope>NUCLEOTIDE SEQUENCE [LARGE SCALE GENOMIC DNA]</scope>
    <source>
        <strain evidence="7">0127_4</strain>
    </source>
</reference>
<dbReference type="KEGG" id="tsv:DSM104635_03259"/>
<evidence type="ECO:0000256" key="1">
    <source>
        <dbReference type="ARBA" id="ARBA00023015"/>
    </source>
</evidence>
<dbReference type="Pfam" id="PF17935">
    <property type="entry name" value="TetR_C_27"/>
    <property type="match status" value="1"/>
</dbReference>
<evidence type="ECO:0000313" key="7">
    <source>
        <dbReference type="Proteomes" id="UP000431269"/>
    </source>
</evidence>
<dbReference type="Gene3D" id="1.10.357.10">
    <property type="entry name" value="Tetracycline Repressor, domain 2"/>
    <property type="match status" value="1"/>
</dbReference>
<feature type="DNA-binding region" description="H-T-H motif" evidence="4">
    <location>
        <begin position="27"/>
        <end position="46"/>
    </location>
</feature>
<keyword evidence="1" id="KW-0805">Transcription regulation</keyword>
<protein>
    <submittedName>
        <fullName evidence="6">Division inhibitor protein</fullName>
    </submittedName>
</protein>
<accession>A0A6I6MMB2</accession>
<evidence type="ECO:0000256" key="2">
    <source>
        <dbReference type="ARBA" id="ARBA00023125"/>
    </source>
</evidence>
<evidence type="ECO:0000256" key="3">
    <source>
        <dbReference type="ARBA" id="ARBA00023163"/>
    </source>
</evidence>
<dbReference type="GO" id="GO:0003700">
    <property type="term" value="F:DNA-binding transcription factor activity"/>
    <property type="evidence" value="ECO:0007669"/>
    <property type="project" value="TreeGrafter"/>
</dbReference>
<keyword evidence="2 4" id="KW-0238">DNA-binding</keyword>
<dbReference type="InterPro" id="IPR036271">
    <property type="entry name" value="Tet_transcr_reg_TetR-rel_C_sf"/>
</dbReference>
<gene>
    <name evidence="6" type="ORF">DSM104635_03259</name>
</gene>
<organism evidence="6 7">
    <name type="scientific">Terricaulis silvestris</name>
    <dbReference type="NCBI Taxonomy" id="2686094"/>
    <lineage>
        <taxon>Bacteria</taxon>
        <taxon>Pseudomonadati</taxon>
        <taxon>Pseudomonadota</taxon>
        <taxon>Alphaproteobacteria</taxon>
        <taxon>Caulobacterales</taxon>
        <taxon>Caulobacteraceae</taxon>
        <taxon>Terricaulis</taxon>
    </lineage>
</organism>
<dbReference type="AlphaFoldDB" id="A0A6I6MMB2"/>
<dbReference type="Proteomes" id="UP000431269">
    <property type="component" value="Chromosome"/>
</dbReference>
<dbReference type="PROSITE" id="PS50977">
    <property type="entry name" value="HTH_TETR_2"/>
    <property type="match status" value="1"/>
</dbReference>
<dbReference type="InterPro" id="IPR050109">
    <property type="entry name" value="HTH-type_TetR-like_transc_reg"/>
</dbReference>
<dbReference type="InterPro" id="IPR009057">
    <property type="entry name" value="Homeodomain-like_sf"/>
</dbReference>
<evidence type="ECO:0000256" key="4">
    <source>
        <dbReference type="PROSITE-ProRule" id="PRU00335"/>
    </source>
</evidence>
<dbReference type="InterPro" id="IPR001647">
    <property type="entry name" value="HTH_TetR"/>
</dbReference>
<dbReference type="PANTHER" id="PTHR30055:SF151">
    <property type="entry name" value="TRANSCRIPTIONAL REGULATORY PROTEIN"/>
    <property type="match status" value="1"/>
</dbReference>
<keyword evidence="7" id="KW-1185">Reference proteome</keyword>
<dbReference type="RefSeq" id="WP_228445725.1">
    <property type="nucleotide sequence ID" value="NZ_CP047045.1"/>
</dbReference>
<evidence type="ECO:0000313" key="6">
    <source>
        <dbReference type="EMBL" id="QGZ96400.1"/>
    </source>
</evidence>
<feature type="domain" description="HTH tetR-type" evidence="5">
    <location>
        <begin position="4"/>
        <end position="64"/>
    </location>
</feature>
<proteinExistence type="predicted"/>
<dbReference type="SUPFAM" id="SSF48498">
    <property type="entry name" value="Tetracyclin repressor-like, C-terminal domain"/>
    <property type="match status" value="1"/>
</dbReference>
<dbReference type="GO" id="GO:0000976">
    <property type="term" value="F:transcription cis-regulatory region binding"/>
    <property type="evidence" value="ECO:0007669"/>
    <property type="project" value="TreeGrafter"/>
</dbReference>
<evidence type="ECO:0000259" key="5">
    <source>
        <dbReference type="PROSITE" id="PS50977"/>
    </source>
</evidence>
<name>A0A6I6MMB2_9CAUL</name>
<dbReference type="EMBL" id="CP047045">
    <property type="protein sequence ID" value="QGZ96400.1"/>
    <property type="molecule type" value="Genomic_DNA"/>
</dbReference>
<dbReference type="PANTHER" id="PTHR30055">
    <property type="entry name" value="HTH-TYPE TRANSCRIPTIONAL REGULATOR RUTR"/>
    <property type="match status" value="1"/>
</dbReference>